<dbReference type="GO" id="GO:0006355">
    <property type="term" value="P:regulation of DNA-templated transcription"/>
    <property type="evidence" value="ECO:0007669"/>
    <property type="project" value="InterPro"/>
</dbReference>
<dbReference type="PANTHER" id="PTHR16305">
    <property type="entry name" value="TESTICULAR SOLUBLE ADENYLYL CYCLASE"/>
    <property type="match status" value="1"/>
</dbReference>
<evidence type="ECO:0000313" key="5">
    <source>
        <dbReference type="EMBL" id="QEV16144.1"/>
    </source>
</evidence>
<sequence length="972" mass="103124">MSRPRDIGKFPSLRRSRRRAPTMETGARASAPSAVAFQGVAMTPGREQHGLLSRGEEKDRLLLLLSDARQGRSGLLVLRGEPGIGKTALLEEAVTEAVTVGMRVLRATGIEMEAELAFAGLSELIRPVQGLVGGLPEVQARALRVALSLEDGEAPDRLTLGAAVVTLLTDAAAAAPVLVTVDDAHWMDETSAQALLFAFRRMQAEGIAVLVTARDAERCAFTEANANLPTLRLTGLTPADAAALVKRSVHAAVDPDTIGKLYRETAGNPLALLEAAPTLRASRWVTQEPESPLPVGPRLTAAYASRLAALPEPGRRAVTVAAAAFTEEADVLIRALDALALDAAILRTLESAGMISLAGNAVRFAHPLLRAAAYHRATPQLRREAHRVLAGALSERDGPVDRDQRSWHLAAAADGPDAAAATALTETAARARSRGALPAALRAYARAAELTSSPTAQGRCLLAAAEVAQLAGRGDEALRLAGAASDATDDVAVFNGALGLRSQVLLLRRQPREVHDELADSAEGLDPAAAVPLLVAATGAACMGGAVLQARATADRACAAAGHHRNGDLGHSAVVLRAHTMMLAGERGDAAAVLRSCEGFLTGMDPLSIGIEVTSFSSMDLMWLERFQAARTLLERAVRRARKFGACERLAPFLTVLAETQMRTGYWDEACALASEGGMLAEETEQPVLQAYALSVLARIEAARGQSAQCVEHAHRFRVLLDGTGAELVSPYIEAALGLLELSTGKAAEAAARLTDLQQRVLRSGLAEPTVLQHQPDLVEAALAAGDPSAAQAASAELLRQVRQAPSVWGQAVSERCQGLVRAEEDTLRRATAHHERLPDPFAKARTDLAYGRLLLRTRRRGAARRPLLAARQVFERLRADPWTTAAEEELRAAGARTPARHGRATAPLTERETQVAVLVSKGHTTPEVAAALFLSPKTVEYHLSRIFAKLSVRSRTELAGRLSTFPQGNFL</sequence>
<keyword evidence="1" id="KW-0547">Nucleotide-binding</keyword>
<dbReference type="Pfam" id="PF13191">
    <property type="entry name" value="AAA_16"/>
    <property type="match status" value="1"/>
</dbReference>
<evidence type="ECO:0000256" key="1">
    <source>
        <dbReference type="ARBA" id="ARBA00022741"/>
    </source>
</evidence>
<feature type="region of interest" description="Disordered" evidence="3">
    <location>
        <begin position="1"/>
        <end position="31"/>
    </location>
</feature>
<evidence type="ECO:0000256" key="3">
    <source>
        <dbReference type="SAM" id="MobiDB-lite"/>
    </source>
</evidence>
<dbReference type="OrthoDB" id="7053960at2"/>
<dbReference type="Gene3D" id="1.10.10.10">
    <property type="entry name" value="Winged helix-like DNA-binding domain superfamily/Winged helix DNA-binding domain"/>
    <property type="match status" value="1"/>
</dbReference>
<organism evidence="5 6">
    <name type="scientific">Streptomyces alboniger</name>
    <dbReference type="NCBI Taxonomy" id="132473"/>
    <lineage>
        <taxon>Bacteria</taxon>
        <taxon>Bacillati</taxon>
        <taxon>Actinomycetota</taxon>
        <taxon>Actinomycetes</taxon>
        <taxon>Kitasatosporales</taxon>
        <taxon>Streptomycetaceae</taxon>
        <taxon>Streptomyces</taxon>
        <taxon>Streptomyces aurantiacus group</taxon>
    </lineage>
</organism>
<dbReference type="PANTHER" id="PTHR16305:SF35">
    <property type="entry name" value="TRANSCRIPTIONAL ACTIVATOR DOMAIN"/>
    <property type="match status" value="1"/>
</dbReference>
<dbReference type="PROSITE" id="PS00622">
    <property type="entry name" value="HTH_LUXR_1"/>
    <property type="match status" value="1"/>
</dbReference>
<dbReference type="InterPro" id="IPR011990">
    <property type="entry name" value="TPR-like_helical_dom_sf"/>
</dbReference>
<dbReference type="InterPro" id="IPR041664">
    <property type="entry name" value="AAA_16"/>
</dbReference>
<dbReference type="SUPFAM" id="SSF48452">
    <property type="entry name" value="TPR-like"/>
    <property type="match status" value="1"/>
</dbReference>
<dbReference type="GO" id="GO:0005524">
    <property type="term" value="F:ATP binding"/>
    <property type="evidence" value="ECO:0007669"/>
    <property type="project" value="UniProtKB-KW"/>
</dbReference>
<name>A0A5J6HD07_STRAD</name>
<dbReference type="InterPro" id="IPR000792">
    <property type="entry name" value="Tscrpt_reg_LuxR_C"/>
</dbReference>
<dbReference type="SUPFAM" id="SSF46894">
    <property type="entry name" value="C-terminal effector domain of the bipartite response regulators"/>
    <property type="match status" value="1"/>
</dbReference>
<evidence type="ECO:0000256" key="2">
    <source>
        <dbReference type="ARBA" id="ARBA00022840"/>
    </source>
</evidence>
<protein>
    <submittedName>
        <fullName evidence="5">Helix-turn-helix transcriptional regulator</fullName>
    </submittedName>
</protein>
<keyword evidence="6" id="KW-1185">Reference proteome</keyword>
<dbReference type="EMBL" id="CP023695">
    <property type="protein sequence ID" value="QEV16144.1"/>
    <property type="molecule type" value="Genomic_DNA"/>
</dbReference>
<feature type="domain" description="HTH luxR-type" evidence="4">
    <location>
        <begin position="902"/>
        <end position="964"/>
    </location>
</feature>
<dbReference type="AlphaFoldDB" id="A0A5J6HD07"/>
<dbReference type="InterPro" id="IPR016032">
    <property type="entry name" value="Sig_transdc_resp-reg_C-effctor"/>
</dbReference>
<dbReference type="CDD" id="cd06170">
    <property type="entry name" value="LuxR_C_like"/>
    <property type="match status" value="1"/>
</dbReference>
<dbReference type="GO" id="GO:0004016">
    <property type="term" value="F:adenylate cyclase activity"/>
    <property type="evidence" value="ECO:0007669"/>
    <property type="project" value="TreeGrafter"/>
</dbReference>
<proteinExistence type="predicted"/>
<evidence type="ECO:0000259" key="4">
    <source>
        <dbReference type="PROSITE" id="PS50043"/>
    </source>
</evidence>
<evidence type="ECO:0000313" key="6">
    <source>
        <dbReference type="Proteomes" id="UP000326553"/>
    </source>
</evidence>
<reference evidence="5 6" key="1">
    <citation type="submission" date="2017-09" db="EMBL/GenBank/DDBJ databases">
        <authorList>
            <person name="Lee N."/>
            <person name="Cho B.-K."/>
        </authorList>
    </citation>
    <scope>NUCLEOTIDE SEQUENCE [LARGE SCALE GENOMIC DNA]</scope>
    <source>
        <strain evidence="5 6">ATCC 12461</strain>
    </source>
</reference>
<dbReference type="InterPro" id="IPR036388">
    <property type="entry name" value="WH-like_DNA-bd_sf"/>
</dbReference>
<dbReference type="Proteomes" id="UP000326553">
    <property type="component" value="Chromosome"/>
</dbReference>
<gene>
    <name evidence="5" type="ORF">CP975_00120</name>
</gene>
<dbReference type="SUPFAM" id="SSF52540">
    <property type="entry name" value="P-loop containing nucleoside triphosphate hydrolases"/>
    <property type="match status" value="1"/>
</dbReference>
<dbReference type="SMART" id="SM00421">
    <property type="entry name" value="HTH_LUXR"/>
    <property type="match status" value="1"/>
</dbReference>
<dbReference type="KEGG" id="salw:CP975_00120"/>
<keyword evidence="2" id="KW-0067">ATP-binding</keyword>
<dbReference type="PROSITE" id="PS50043">
    <property type="entry name" value="HTH_LUXR_2"/>
    <property type="match status" value="1"/>
</dbReference>
<dbReference type="GO" id="GO:0003677">
    <property type="term" value="F:DNA binding"/>
    <property type="evidence" value="ECO:0007669"/>
    <property type="project" value="InterPro"/>
</dbReference>
<dbReference type="Pfam" id="PF00196">
    <property type="entry name" value="GerE"/>
    <property type="match status" value="1"/>
</dbReference>
<accession>A0A5J6HD07</accession>
<dbReference type="GO" id="GO:0005737">
    <property type="term" value="C:cytoplasm"/>
    <property type="evidence" value="ECO:0007669"/>
    <property type="project" value="TreeGrafter"/>
</dbReference>
<dbReference type="PRINTS" id="PR00038">
    <property type="entry name" value="HTHLUXR"/>
</dbReference>
<dbReference type="InterPro" id="IPR027417">
    <property type="entry name" value="P-loop_NTPase"/>
</dbReference>